<dbReference type="RefSeq" id="XP_041165712.1">
    <property type="nucleotide sequence ID" value="XM_041297182.1"/>
</dbReference>
<dbReference type="Pfam" id="PF18758">
    <property type="entry name" value="KDZ"/>
    <property type="match status" value="1"/>
</dbReference>
<protein>
    <recommendedName>
        <fullName evidence="3">CxC2-like cysteine cluster KDZ transposase-associated domain-containing protein</fullName>
    </recommendedName>
</protein>
<comment type="caution">
    <text evidence="1">The sequence shown here is derived from an EMBL/GenBank/DDBJ whole genome shotgun (WGS) entry which is preliminary data.</text>
</comment>
<reference evidence="1" key="1">
    <citation type="journal article" date="2020" name="New Phytol.">
        <title>Comparative genomics reveals dynamic genome evolution in host specialist ectomycorrhizal fungi.</title>
        <authorList>
            <person name="Lofgren L.A."/>
            <person name="Nguyen N.H."/>
            <person name="Vilgalys R."/>
            <person name="Ruytinx J."/>
            <person name="Liao H.L."/>
            <person name="Branco S."/>
            <person name="Kuo A."/>
            <person name="LaButti K."/>
            <person name="Lipzen A."/>
            <person name="Andreopoulos W."/>
            <person name="Pangilinan J."/>
            <person name="Riley R."/>
            <person name="Hundley H."/>
            <person name="Na H."/>
            <person name="Barry K."/>
            <person name="Grigoriev I.V."/>
            <person name="Stajich J.E."/>
            <person name="Kennedy P.G."/>
        </authorList>
    </citation>
    <scope>NUCLEOTIDE SEQUENCE</scope>
    <source>
        <strain evidence="1">S12</strain>
    </source>
</reference>
<dbReference type="OrthoDB" id="3235114at2759"/>
<dbReference type="EMBL" id="JABBWE010000005">
    <property type="protein sequence ID" value="KAG1802815.1"/>
    <property type="molecule type" value="Genomic_DNA"/>
</dbReference>
<evidence type="ECO:0000313" key="1">
    <source>
        <dbReference type="EMBL" id="KAG1802815.1"/>
    </source>
</evidence>
<accession>A0A9P7DTI2</accession>
<evidence type="ECO:0000313" key="2">
    <source>
        <dbReference type="Proteomes" id="UP000719766"/>
    </source>
</evidence>
<keyword evidence="2" id="KW-1185">Reference proteome</keyword>
<organism evidence="1 2">
    <name type="scientific">Suillus plorans</name>
    <dbReference type="NCBI Taxonomy" id="116603"/>
    <lineage>
        <taxon>Eukaryota</taxon>
        <taxon>Fungi</taxon>
        <taxon>Dikarya</taxon>
        <taxon>Basidiomycota</taxon>
        <taxon>Agaricomycotina</taxon>
        <taxon>Agaricomycetes</taxon>
        <taxon>Agaricomycetidae</taxon>
        <taxon>Boletales</taxon>
        <taxon>Suillineae</taxon>
        <taxon>Suillaceae</taxon>
        <taxon>Suillus</taxon>
    </lineage>
</organism>
<name>A0A9P7DTI2_9AGAM</name>
<dbReference type="Proteomes" id="UP000719766">
    <property type="component" value="Unassembled WGS sequence"/>
</dbReference>
<dbReference type="GeneID" id="64590946"/>
<dbReference type="AlphaFoldDB" id="A0A9P7DTI2"/>
<gene>
    <name evidence="1" type="ORF">HD556DRAFT_1227743</name>
</gene>
<evidence type="ECO:0008006" key="3">
    <source>
        <dbReference type="Google" id="ProtNLM"/>
    </source>
</evidence>
<proteinExistence type="predicted"/>
<sequence length="196" mass="22145">DQYESFMRMIREWRHLMMLKRSGRGHDPKGVNATEEGDYAVLCPACPHPGKNLPDDWQKAPRAKRWIYALFVAIDANFRLKRKIVSNNTTDPSLSRGWAYFVEESAYKGFLAEKVDVPQEKSTCSSHNAVNMADTKTNCGLAATGLGTIDCARHNMKCPNAVGDLQKGEKYINMDYLFFSTLRHTSLQTRSNSAFS</sequence>
<dbReference type="InterPro" id="IPR040521">
    <property type="entry name" value="KDZ"/>
</dbReference>
<feature type="non-terminal residue" evidence="1">
    <location>
        <position position="196"/>
    </location>
</feature>